<organism evidence="1">
    <name type="scientific">Phaeomonas parva</name>
    <dbReference type="NCBI Taxonomy" id="124430"/>
    <lineage>
        <taxon>Eukaryota</taxon>
        <taxon>Sar</taxon>
        <taxon>Stramenopiles</taxon>
        <taxon>Ochrophyta</taxon>
        <taxon>Pinguiophyceae</taxon>
        <taxon>Pinguiochrysidales</taxon>
        <taxon>Pinguiochrysidaceae</taxon>
        <taxon>Phaeomonas</taxon>
    </lineage>
</organism>
<dbReference type="EMBL" id="HBGJ01024734">
    <property type="protein sequence ID" value="CAD9257459.1"/>
    <property type="molecule type" value="Transcribed_RNA"/>
</dbReference>
<evidence type="ECO:0000313" key="1">
    <source>
        <dbReference type="EMBL" id="CAD9257459.1"/>
    </source>
</evidence>
<reference evidence="1" key="1">
    <citation type="submission" date="2021-01" db="EMBL/GenBank/DDBJ databases">
        <authorList>
            <person name="Corre E."/>
            <person name="Pelletier E."/>
            <person name="Niang G."/>
            <person name="Scheremetjew M."/>
            <person name="Finn R."/>
            <person name="Kale V."/>
            <person name="Holt S."/>
            <person name="Cochrane G."/>
            <person name="Meng A."/>
            <person name="Brown T."/>
            <person name="Cohen L."/>
        </authorList>
    </citation>
    <scope>NUCLEOTIDE SEQUENCE</scope>
    <source>
        <strain evidence="1">CCMP2877</strain>
    </source>
</reference>
<sequence>MEAADAGARNGDAARFDEVRRALRQRLEALSAAPLHTTDGDAQLLVDSAGLEPGDLPLDAGERSWRVLESAWITPLAEAAALHSALADVTEEVGPAPTVGRRRPAQPPRVVAPKHLFSMQDLLALRCGAE</sequence>
<name>A0A7S1U5G1_9STRA</name>
<dbReference type="AlphaFoldDB" id="A0A7S1U5G1"/>
<accession>A0A7S1U5G1</accession>
<proteinExistence type="predicted"/>
<protein>
    <submittedName>
        <fullName evidence="1">Uncharacterized protein</fullName>
    </submittedName>
</protein>
<gene>
    <name evidence="1" type="ORF">PPAR1163_LOCUS15831</name>
</gene>